<sequence length="839" mass="87805">MAKFKIETELDNGKVTGGIRDIDKRMRGLTKSAQEFNKEFEKTGSGRAKDKALDQLNKALDLSKQKAKQLREELDKAVAGNKSPKTIENLKSSLLNAQTQTKSLQNSIRGIDGSLASSANRAGIFGKAMDFATKSERVSKLVDSFNDFKGRVGEANGVLGKMGVISGGAFSVLKSGASMAGTALKTGVVVGAQASAKALQGMASVATGTVKGLAGATAGIGAVFATISKSAMNTYDEMARGSRAMSNSLSDGQKGADEFQASIKAMGAAGLADMGSLTDIAKNLSSSLNLSGKEAFKMSTGILDVGTAFGMTKQQIESFGLVSSQIFSAGKLMAQDYNQLIASGAAGPIKKWIAEHNDAGITMDNFKEKINDGEVSLDLYKGALEALSKEYKGAGQEVMTFGDAFENAGKAFTMSYIENMKPFLAQFGTDINTASDTLGDFATEAGKASASFLQGGWTAIGPIVEQLAGSFSGLSISASDIAEKIGVQLGTAIGNLIPNFSTMQVLSDILVGAWTILINVITQITSLIRVFVDNFLQGAGALDETGQKTNFVNDLMNTLLGIVGQLASGLQPLIQAIGQWMGSLVAVIAQILEGVRSSGILSDILGVLTSVVTGVIGAIKGMVNSFLQSSGLLDKNSQSAKALSTIFNLLKSVISAVVSILGPLLSFLGQLIGVALNVASVVVNVADNLGLFQWALDALKNGIQNFIGIAQGFLNTITGIAKAIGDAWNAIFKSAEDSIHDEDLEFTVHGDFDIPDTPDFGFDDDFGEYEFFTKGMPSIMDGLAKSSGMFGKMATKSYGGSTGNSIGTINMNIDGAQDPQAIIGQFKDVMRRNGMPLKY</sequence>
<dbReference type="GeneID" id="26797803"/>
<dbReference type="RefSeq" id="YP_009226665.1">
    <property type="nucleotide sequence ID" value="NC_029118.1"/>
</dbReference>
<dbReference type="EMBL" id="KT339177">
    <property type="protein sequence ID" value="ALA06991.1"/>
    <property type="molecule type" value="Genomic_DNA"/>
</dbReference>
<feature type="domain" description="Tape measure protein N-terminal" evidence="3">
    <location>
        <begin position="273"/>
        <end position="414"/>
    </location>
</feature>
<organism evidence="4 5">
    <name type="scientific">Lactococcus phage GE1</name>
    <dbReference type="NCBI Taxonomy" id="1698369"/>
    <lineage>
        <taxon>Viruses</taxon>
        <taxon>Duplodnaviria</taxon>
        <taxon>Heunggongvirae</taxon>
        <taxon>Uroviricota</taxon>
        <taxon>Caudoviricetes</taxon>
        <taxon>Chertseyvirus</taxon>
        <taxon>Chertseyvirus GE1</taxon>
    </lineage>
</organism>
<keyword evidence="1" id="KW-1188">Viral release from host cell</keyword>
<keyword evidence="2" id="KW-0175">Coiled coil</keyword>
<evidence type="ECO:0000313" key="4">
    <source>
        <dbReference type="EMBL" id="ALA06991.1"/>
    </source>
</evidence>
<dbReference type="Pfam" id="PF20155">
    <property type="entry name" value="TMP_3"/>
    <property type="match status" value="1"/>
</dbReference>
<dbReference type="KEGG" id="vg:26797803"/>
<reference evidence="4 5" key="1">
    <citation type="journal article" date="2015" name="Appl. Environ. Microbiol.">
        <title>A virulent phage infecting Lactococcus garvieae, with homology to Lactococcus lactis phages.</title>
        <authorList>
            <person name="Eraclio G."/>
            <person name="Tremblay D.M."/>
            <person name="Lacelle-Cote A."/>
            <person name="Labrie S.J."/>
            <person name="Fortina M.G."/>
            <person name="Moineau S."/>
        </authorList>
    </citation>
    <scope>NUCLEOTIDE SEQUENCE [LARGE SCALE GENOMIC DNA]</scope>
</reference>
<name>A0A0N9BAU6_9CAUD</name>
<evidence type="ECO:0000259" key="3">
    <source>
        <dbReference type="Pfam" id="PF20155"/>
    </source>
</evidence>
<proteinExistence type="predicted"/>
<dbReference type="Proteomes" id="UP000204630">
    <property type="component" value="Segment"/>
</dbReference>
<keyword evidence="1" id="KW-1245">Viral tail assembly</keyword>
<dbReference type="GO" id="GO:0098003">
    <property type="term" value="P:viral tail assembly"/>
    <property type="evidence" value="ECO:0007669"/>
    <property type="project" value="UniProtKB-KW"/>
</dbReference>
<evidence type="ECO:0000256" key="2">
    <source>
        <dbReference type="SAM" id="Coils"/>
    </source>
</evidence>
<evidence type="ECO:0000313" key="5">
    <source>
        <dbReference type="Proteomes" id="UP000204630"/>
    </source>
</evidence>
<feature type="coiled-coil region" evidence="2">
    <location>
        <begin position="19"/>
        <end position="107"/>
    </location>
</feature>
<dbReference type="NCBIfam" id="TIGR02675">
    <property type="entry name" value="tape_meas_nterm"/>
    <property type="match status" value="1"/>
</dbReference>
<dbReference type="InterPro" id="IPR013491">
    <property type="entry name" value="Tape_meas_N"/>
</dbReference>
<accession>A0A0N9BAU6</accession>
<keyword evidence="5" id="KW-1185">Reference proteome</keyword>
<protein>
    <submittedName>
        <fullName evidence="4">Minor tail protein</fullName>
    </submittedName>
</protein>
<evidence type="ECO:0000256" key="1">
    <source>
        <dbReference type="ARBA" id="ARBA00022465"/>
    </source>
</evidence>